<dbReference type="AlphaFoldDB" id="A0A0R2C9K8"/>
<organism evidence="2 3">
    <name type="scientific">Lacticaseibacillus thailandensis DSM 22698 = JCM 13996</name>
    <dbReference type="NCBI Taxonomy" id="1423810"/>
    <lineage>
        <taxon>Bacteria</taxon>
        <taxon>Bacillati</taxon>
        <taxon>Bacillota</taxon>
        <taxon>Bacilli</taxon>
        <taxon>Lactobacillales</taxon>
        <taxon>Lactobacillaceae</taxon>
        <taxon>Lacticaseibacillus</taxon>
    </lineage>
</organism>
<name>A0A0R2C9K8_9LACO</name>
<feature type="domain" description="DUF4097" evidence="1">
    <location>
        <begin position="205"/>
        <end position="379"/>
    </location>
</feature>
<dbReference type="EMBL" id="AYZK01000001">
    <property type="protein sequence ID" value="KRM87762.1"/>
    <property type="molecule type" value="Genomic_DNA"/>
</dbReference>
<keyword evidence="3" id="KW-1185">Reference proteome</keyword>
<reference evidence="2 3" key="1">
    <citation type="journal article" date="2015" name="Genome Announc.">
        <title>Expanding the biotechnology potential of lactobacilli through comparative genomics of 213 strains and associated genera.</title>
        <authorList>
            <person name="Sun Z."/>
            <person name="Harris H.M."/>
            <person name="McCann A."/>
            <person name="Guo C."/>
            <person name="Argimon S."/>
            <person name="Zhang W."/>
            <person name="Yang X."/>
            <person name="Jeffery I.B."/>
            <person name="Cooney J.C."/>
            <person name="Kagawa T.F."/>
            <person name="Liu W."/>
            <person name="Song Y."/>
            <person name="Salvetti E."/>
            <person name="Wrobel A."/>
            <person name="Rasinkangas P."/>
            <person name="Parkhill J."/>
            <person name="Rea M.C."/>
            <person name="O'Sullivan O."/>
            <person name="Ritari J."/>
            <person name="Douillard F.P."/>
            <person name="Paul Ross R."/>
            <person name="Yang R."/>
            <person name="Briner A.E."/>
            <person name="Felis G.E."/>
            <person name="de Vos W.M."/>
            <person name="Barrangou R."/>
            <person name="Klaenhammer T.R."/>
            <person name="Caufield P.W."/>
            <person name="Cui Y."/>
            <person name="Zhang H."/>
            <person name="O'Toole P.W."/>
        </authorList>
    </citation>
    <scope>NUCLEOTIDE SEQUENCE [LARGE SCALE GENOMIC DNA]</scope>
    <source>
        <strain evidence="2 3">DSM 22698</strain>
    </source>
</reference>
<evidence type="ECO:0000313" key="2">
    <source>
        <dbReference type="EMBL" id="KRM87762.1"/>
    </source>
</evidence>
<comment type="caution">
    <text evidence="2">The sequence shown here is derived from an EMBL/GenBank/DDBJ whole genome shotgun (WGS) entry which is preliminary data.</text>
</comment>
<dbReference type="PATRIC" id="fig|1423810.4.peg.37"/>
<evidence type="ECO:0000259" key="1">
    <source>
        <dbReference type="Pfam" id="PF13349"/>
    </source>
</evidence>
<dbReference type="STRING" id="1423810.FD19_GL000037"/>
<dbReference type="Proteomes" id="UP000051789">
    <property type="component" value="Unassembled WGS sequence"/>
</dbReference>
<evidence type="ECO:0000313" key="3">
    <source>
        <dbReference type="Proteomes" id="UP000051789"/>
    </source>
</evidence>
<sequence length="384" mass="42014">MNERERIIDLIKRGVISSAEGLTLLEDIANQGGPKERNGRAIMVDWQRRGLTTETKVARVHQHDAQTVLRAEQTYHIATTSTDADTDTVGKRPLRYLFRRSVRNVIDNVDWHDVTRRLPGGQSRRGTKTFDFADCAASVVAVTVASGSVRYRTWNKAGFRITANVRVYGRSDSEPVRALLDHSVIRADADQLTFSVEDKRLTVDLDVQLPRRSFDHFDTQVLNGDVGFDDVHGQDFYVKLANGNLRAHTLSASMFEVENVNGDVSLRGLRAQDAVLSTVNGDLTVMGTVNALHFQTVNGVARADLHAAAETIVGASVNGNVSVSLPRTAALSGNLQTKFGHVVVQAHGVPDAQQAHQVELNRSGEKSGRLTLTTGAGDILLFDN</sequence>
<proteinExistence type="predicted"/>
<dbReference type="OrthoDB" id="2240743at2"/>
<dbReference type="Pfam" id="PF13349">
    <property type="entry name" value="DUF4097"/>
    <property type="match status" value="1"/>
</dbReference>
<dbReference type="RefSeq" id="WP_054749156.1">
    <property type="nucleotide sequence ID" value="NZ_AYZK01000001.1"/>
</dbReference>
<protein>
    <recommendedName>
        <fullName evidence="1">DUF4097 domain-containing protein</fullName>
    </recommendedName>
</protein>
<gene>
    <name evidence="2" type="ORF">FD19_GL000037</name>
</gene>
<accession>A0A0R2C9K8</accession>
<dbReference type="InterPro" id="IPR025164">
    <property type="entry name" value="Toastrack_DUF4097"/>
</dbReference>